<keyword evidence="3" id="KW-1185">Reference proteome</keyword>
<dbReference type="EMBL" id="CP019384">
    <property type="protein sequence ID" value="QAT18066.1"/>
    <property type="molecule type" value="Genomic_DNA"/>
</dbReference>
<dbReference type="GO" id="GO:0030170">
    <property type="term" value="F:pyridoxal phosphate binding"/>
    <property type="evidence" value="ECO:0007669"/>
    <property type="project" value="InterPro"/>
</dbReference>
<dbReference type="Pfam" id="PF03473">
    <property type="entry name" value="MOSC"/>
    <property type="match status" value="1"/>
</dbReference>
<proteinExistence type="predicted"/>
<dbReference type="SUPFAM" id="SSF50800">
    <property type="entry name" value="PK beta-barrel domain-like"/>
    <property type="match status" value="1"/>
</dbReference>
<dbReference type="InterPro" id="IPR011037">
    <property type="entry name" value="Pyrv_Knase-like_insert_dom_sf"/>
</dbReference>
<dbReference type="PROSITE" id="PS51340">
    <property type="entry name" value="MOSC"/>
    <property type="match status" value="1"/>
</dbReference>
<gene>
    <name evidence="2" type="ORF">BU251_07765</name>
</gene>
<evidence type="ECO:0000313" key="2">
    <source>
        <dbReference type="EMBL" id="QAT18066.1"/>
    </source>
</evidence>
<feature type="domain" description="MOSC" evidence="1">
    <location>
        <begin position="1"/>
        <end position="129"/>
    </location>
</feature>
<dbReference type="PANTHER" id="PTHR36930">
    <property type="entry name" value="METAL-SULFUR CLUSTER BIOSYNTHESIS PROTEINS YUAD-RELATED"/>
    <property type="match status" value="1"/>
</dbReference>
<protein>
    <recommendedName>
        <fullName evidence="1">MOSC domain-containing protein</fullName>
    </recommendedName>
</protein>
<dbReference type="PANTHER" id="PTHR36930:SF1">
    <property type="entry name" value="MOSC DOMAIN-CONTAINING PROTEIN"/>
    <property type="match status" value="1"/>
</dbReference>
<evidence type="ECO:0000259" key="1">
    <source>
        <dbReference type="PROSITE" id="PS51340"/>
    </source>
</evidence>
<accession>A0A410P777</accession>
<dbReference type="GO" id="GO:0003824">
    <property type="term" value="F:catalytic activity"/>
    <property type="evidence" value="ECO:0007669"/>
    <property type="project" value="InterPro"/>
</dbReference>
<dbReference type="OrthoDB" id="9786134at2"/>
<dbReference type="InterPro" id="IPR005302">
    <property type="entry name" value="MoCF_Sase_C"/>
</dbReference>
<name>A0A410P777_VELA1</name>
<dbReference type="Proteomes" id="UP000287243">
    <property type="component" value="Chromosome"/>
</dbReference>
<organism evidence="2 3">
    <name type="scientific">Velamenicoccus archaeovorus</name>
    <dbReference type="NCBI Taxonomy" id="1930593"/>
    <lineage>
        <taxon>Bacteria</taxon>
        <taxon>Pseudomonadati</taxon>
        <taxon>Candidatus Omnitrophota</taxon>
        <taxon>Candidatus Velamenicoccus</taxon>
    </lineage>
</organism>
<evidence type="ECO:0000313" key="3">
    <source>
        <dbReference type="Proteomes" id="UP000287243"/>
    </source>
</evidence>
<dbReference type="Gene3D" id="2.40.33.20">
    <property type="entry name" value="PK beta-barrel domain-like"/>
    <property type="match status" value="1"/>
</dbReference>
<sequence length="141" mass="15293">MQRLGRLVAGQGLEGDAHAGPGIRQVSLLSIEDIEKFEDVVKADGVDLHPGVFAENLTTEGMDLSDVKVGDRLAVGPSAVLRVTQIGKACHDGCEIKKKTGVCLMPTAGIFGVVEESGEIRLRDPIRLLREKRSFWPWSKT</sequence>
<dbReference type="GO" id="GO:0030151">
    <property type="term" value="F:molybdenum ion binding"/>
    <property type="evidence" value="ECO:0007669"/>
    <property type="project" value="InterPro"/>
</dbReference>
<dbReference type="InterPro" id="IPR052716">
    <property type="entry name" value="MOSC_domain"/>
</dbReference>
<dbReference type="KEGG" id="vai:BU251_07765"/>
<reference evidence="2 3" key="1">
    <citation type="submission" date="2017-01" db="EMBL/GenBank/DDBJ databases">
        <title>First insights into the biology of 'candidatus Vampirococcus archaeovorus'.</title>
        <authorList>
            <person name="Kizina J."/>
            <person name="Jordan S."/>
            <person name="Stueber K."/>
            <person name="Reinhardt R."/>
            <person name="Harder J."/>
        </authorList>
    </citation>
    <scope>NUCLEOTIDE SEQUENCE [LARGE SCALE GENOMIC DNA]</scope>
    <source>
        <strain evidence="2 3">LiM</strain>
    </source>
</reference>
<dbReference type="AlphaFoldDB" id="A0A410P777"/>